<keyword evidence="2" id="KW-1185">Reference proteome</keyword>
<dbReference type="Proteomes" id="UP001150581">
    <property type="component" value="Unassembled WGS sequence"/>
</dbReference>
<reference evidence="1" key="1">
    <citation type="submission" date="2022-07" db="EMBL/GenBank/DDBJ databases">
        <title>Phylogenomic reconstructions and comparative analyses of Kickxellomycotina fungi.</title>
        <authorList>
            <person name="Reynolds N.K."/>
            <person name="Stajich J.E."/>
            <person name="Barry K."/>
            <person name="Grigoriev I.V."/>
            <person name="Crous P."/>
            <person name="Smith M.E."/>
        </authorList>
    </citation>
    <scope>NUCLEOTIDE SEQUENCE</scope>
    <source>
        <strain evidence="1">Benny 63K</strain>
    </source>
</reference>
<proteinExistence type="predicted"/>
<accession>A0ACC1IBQ8</accession>
<evidence type="ECO:0000313" key="1">
    <source>
        <dbReference type="EMBL" id="KAJ1892288.1"/>
    </source>
</evidence>
<protein>
    <submittedName>
        <fullName evidence="1">Uncharacterized protein</fullName>
    </submittedName>
</protein>
<gene>
    <name evidence="1" type="ORF">LPJ66_006435</name>
</gene>
<evidence type="ECO:0000313" key="2">
    <source>
        <dbReference type="Proteomes" id="UP001150581"/>
    </source>
</evidence>
<name>A0ACC1IBQ8_9FUNG</name>
<comment type="caution">
    <text evidence="1">The sequence shown here is derived from an EMBL/GenBank/DDBJ whole genome shotgun (WGS) entry which is preliminary data.</text>
</comment>
<organism evidence="1 2">
    <name type="scientific">Kickxella alabastrina</name>
    <dbReference type="NCBI Taxonomy" id="61397"/>
    <lineage>
        <taxon>Eukaryota</taxon>
        <taxon>Fungi</taxon>
        <taxon>Fungi incertae sedis</taxon>
        <taxon>Zoopagomycota</taxon>
        <taxon>Kickxellomycotina</taxon>
        <taxon>Kickxellomycetes</taxon>
        <taxon>Kickxellales</taxon>
        <taxon>Kickxellaceae</taxon>
        <taxon>Kickxella</taxon>
    </lineage>
</organism>
<sequence length="473" mass="52365">MANFDLPNDIVLMILNCVAAKPATKHPPREFAVLAGVCQQWRRLAVPIICSSAKIRCISVSNRHPKNPGLVPGLESDIPEIIILGGQSYVKSVFFEFDAGKHLLDFLEAIVSELQHTSIAWTGVKALRFIFYGHSVAIPGYLPIALNKKASDGVLKLAADLADSFPNVLELHTKSRNYNIDVGALVGYLVDKFAVTVTSFKHNLFYPIHVPAFSDTLAHLSLIMNPKTMENLPRVNTDALKTLKLRNYPTDYSWASFANGQTPGSISFAQLKRLDIYFSYYTSELSHNLQMSFPALEDLRLDNWNSDIKEISTALFPAYMPNIHVSGSTQAIKSFFCHKSSGFGNFKIVIGCCDAADMETFYEMADRFFNRLRIDGQAALDIIFDSPKLDADRMNWTNLTFLTITGDIDIETISALLPRLPSLTSLKARKLVHNEDTNNSDAFNQFTPPDLASLSTAAPLSTSSPTLVNALGF</sequence>
<dbReference type="EMBL" id="JANBPG010001019">
    <property type="protein sequence ID" value="KAJ1892288.1"/>
    <property type="molecule type" value="Genomic_DNA"/>
</dbReference>